<dbReference type="Pfam" id="PF00005">
    <property type="entry name" value="ABC_tran"/>
    <property type="match status" value="2"/>
</dbReference>
<dbReference type="FunFam" id="3.40.50.300:FF:001546">
    <property type="entry name" value="RNase L inhibitor homolog"/>
    <property type="match status" value="1"/>
</dbReference>
<dbReference type="InterPro" id="IPR007209">
    <property type="entry name" value="RNaseL-inhib-like_metal-bd_dom"/>
</dbReference>
<dbReference type="SUPFAM" id="SSF54862">
    <property type="entry name" value="4Fe-4S ferredoxins"/>
    <property type="match status" value="1"/>
</dbReference>
<name>A0A6N0NUP3_9CREN</name>
<keyword evidence="2" id="KW-0067">ATP-binding</keyword>
<dbReference type="GO" id="GO:0016887">
    <property type="term" value="F:ATP hydrolysis activity"/>
    <property type="evidence" value="ECO:0007669"/>
    <property type="project" value="InterPro"/>
</dbReference>
<dbReference type="SMART" id="SM00382">
    <property type="entry name" value="AAA"/>
    <property type="match status" value="2"/>
</dbReference>
<dbReference type="NCBIfam" id="NF009945">
    <property type="entry name" value="PRK13409.1"/>
    <property type="match status" value="1"/>
</dbReference>
<evidence type="ECO:0000313" key="6">
    <source>
        <dbReference type="Proteomes" id="UP000509301"/>
    </source>
</evidence>
<dbReference type="InterPro" id="IPR027417">
    <property type="entry name" value="P-loop_NTPase"/>
</dbReference>
<dbReference type="RefSeq" id="WP_174630303.1">
    <property type="nucleotide sequence ID" value="NZ_CP049074.1"/>
</dbReference>
<feature type="domain" description="ABC transporter" evidence="3">
    <location>
        <begin position="338"/>
        <end position="560"/>
    </location>
</feature>
<evidence type="ECO:0000259" key="3">
    <source>
        <dbReference type="PROSITE" id="PS50893"/>
    </source>
</evidence>
<dbReference type="GO" id="GO:0016491">
    <property type="term" value="F:oxidoreductase activity"/>
    <property type="evidence" value="ECO:0007669"/>
    <property type="project" value="UniProtKB-ARBA"/>
</dbReference>
<dbReference type="InterPro" id="IPR017896">
    <property type="entry name" value="4Fe4S_Fe-S-bd"/>
</dbReference>
<dbReference type="SUPFAM" id="SSF52540">
    <property type="entry name" value="P-loop containing nucleoside triphosphate hydrolases"/>
    <property type="match status" value="2"/>
</dbReference>
<dbReference type="PROSITE" id="PS50893">
    <property type="entry name" value="ABC_TRANSPORTER_2"/>
    <property type="match status" value="2"/>
</dbReference>
<feature type="domain" description="4Fe-4S ferredoxin-type" evidence="4">
    <location>
        <begin position="42"/>
        <end position="71"/>
    </location>
</feature>
<protein>
    <submittedName>
        <fullName evidence="5">Ribosome biogenesis/translation initiation ATPase RLI</fullName>
    </submittedName>
</protein>
<dbReference type="PROSITE" id="PS51379">
    <property type="entry name" value="4FE4S_FER_2"/>
    <property type="match status" value="1"/>
</dbReference>
<evidence type="ECO:0000259" key="4">
    <source>
        <dbReference type="PROSITE" id="PS51379"/>
    </source>
</evidence>
<dbReference type="OrthoDB" id="30658at2157"/>
<gene>
    <name evidence="5" type="ORF">GWK48_05375</name>
</gene>
<evidence type="ECO:0000313" key="5">
    <source>
        <dbReference type="EMBL" id="QKQ99884.1"/>
    </source>
</evidence>
<dbReference type="PANTHER" id="PTHR19248">
    <property type="entry name" value="ATP-BINDING TRANSPORT PROTEIN-RELATED"/>
    <property type="match status" value="1"/>
</dbReference>
<sequence>MRVAVINYESCKPDKCSLECVRFCPINRSGSKAIEIVQENKGKPVVYEETCIGCNICVKKCPFEAISIVNVPDNFSKEVVHRYGTNGFELFGLPILKSGYIIGLLGKNGAGKTTVLRIFSGEIIPNFGILDSQPSIDFVLKQLKGKELYSYFYNLYNKKIKVVHKIQYIEYTSRLLKGEVGELLKKVDERNKLDEIKELLYMEKIWNKDVRVLSGGELQKTLVAAALAREADVYAIDEPSSYLDIRERLNMAKAIRELTKNKYAIVVDHDLIVLDYVADFISILYGESAVYGKVSKTYSARVGINNFLNGYLPAENMRINDTKIEFFLKEVTDIDFNKNVQDKIKWNEIRKSLDGFDLEVEGGSAREGEVIGIVGPNGIGKTTFIRILAGDIQPDFGEVQPQGLALSYKPQRIVPDYDGSVREYLDSVSKDTLSSSSWFYTEVTRRLNLHKLLDSHVKNLSGGELQKLLVAGALAREAQIYLLDEPSSYLDVGERYIVAKAIKRITRERKSVTFVVDHDLAIHDYIADRIIVFSGNPGQSGHASVPLSVSKGMNKFLREVGLTFRRDSETGRPRANKVGSYLDRLQREKNEFYSMETITE</sequence>
<dbReference type="AlphaFoldDB" id="A0A6N0NUP3"/>
<dbReference type="PRINTS" id="PR01868">
    <property type="entry name" value="ABCEFAMILY"/>
</dbReference>
<proteinExistence type="predicted"/>
<dbReference type="Pfam" id="PF04068">
    <property type="entry name" value="Fer4_RLI"/>
    <property type="match status" value="1"/>
</dbReference>
<reference evidence="5 6" key="1">
    <citation type="submission" date="2020-02" db="EMBL/GenBank/DDBJ databases">
        <title>Comparative genome analysis reveals the metabolism and evolution of the thermophilic archaeal genus Metallosphaera.</title>
        <authorList>
            <person name="Jiang C."/>
        </authorList>
    </citation>
    <scope>NUCLEOTIDE SEQUENCE [LARGE SCALE GENOMIC DNA]</scope>
    <source>
        <strain evidence="5 6">Ric-A</strain>
    </source>
</reference>
<dbReference type="Proteomes" id="UP000509301">
    <property type="component" value="Chromosome"/>
</dbReference>
<dbReference type="PROSITE" id="PS00211">
    <property type="entry name" value="ABC_TRANSPORTER_1"/>
    <property type="match status" value="1"/>
</dbReference>
<dbReference type="InterPro" id="IPR017900">
    <property type="entry name" value="4Fe4S_Fe_S_CS"/>
</dbReference>
<accession>A0A6N0NUP3</accession>
<dbReference type="KEGG" id="mten:GWK48_05375"/>
<dbReference type="InterPro" id="IPR017871">
    <property type="entry name" value="ABC_transporter-like_CS"/>
</dbReference>
<organism evidence="5 6">
    <name type="scientific">Metallosphaera tengchongensis</name>
    <dbReference type="NCBI Taxonomy" id="1532350"/>
    <lineage>
        <taxon>Archaea</taxon>
        <taxon>Thermoproteota</taxon>
        <taxon>Thermoprotei</taxon>
        <taxon>Sulfolobales</taxon>
        <taxon>Sulfolobaceae</taxon>
        <taxon>Metallosphaera</taxon>
    </lineage>
</organism>
<dbReference type="GO" id="GO:0005524">
    <property type="term" value="F:ATP binding"/>
    <property type="evidence" value="ECO:0007669"/>
    <property type="project" value="UniProtKB-KW"/>
</dbReference>
<dbReference type="InterPro" id="IPR003439">
    <property type="entry name" value="ABC_transporter-like_ATP-bd"/>
</dbReference>
<feature type="domain" description="ABC transporter" evidence="3">
    <location>
        <begin position="69"/>
        <end position="310"/>
    </location>
</feature>
<dbReference type="Gene3D" id="3.40.50.300">
    <property type="entry name" value="P-loop containing nucleotide triphosphate hydrolases"/>
    <property type="match status" value="2"/>
</dbReference>
<keyword evidence="1" id="KW-0547">Nucleotide-binding</keyword>
<dbReference type="InterPro" id="IPR003593">
    <property type="entry name" value="AAA+_ATPase"/>
</dbReference>
<keyword evidence="6" id="KW-1185">Reference proteome</keyword>
<dbReference type="InterPro" id="IPR013283">
    <property type="entry name" value="RLI1"/>
</dbReference>
<dbReference type="Pfam" id="PF00037">
    <property type="entry name" value="Fer4"/>
    <property type="match status" value="1"/>
</dbReference>
<dbReference type="EMBL" id="CP049074">
    <property type="protein sequence ID" value="QKQ99884.1"/>
    <property type="molecule type" value="Genomic_DNA"/>
</dbReference>
<evidence type="ECO:0000256" key="2">
    <source>
        <dbReference type="ARBA" id="ARBA00022840"/>
    </source>
</evidence>
<dbReference type="GeneID" id="55641359"/>
<evidence type="ECO:0000256" key="1">
    <source>
        <dbReference type="ARBA" id="ARBA00022741"/>
    </source>
</evidence>
<dbReference type="PROSITE" id="PS00198">
    <property type="entry name" value="4FE4S_FER_1"/>
    <property type="match status" value="1"/>
</dbReference>